<reference evidence="1 2" key="1">
    <citation type="journal article" date="2019" name="Sci. Rep.">
        <title>Orb-weaving spider Araneus ventricosus genome elucidates the spidroin gene catalogue.</title>
        <authorList>
            <person name="Kono N."/>
            <person name="Nakamura H."/>
            <person name="Ohtoshi R."/>
            <person name="Moran D.A.P."/>
            <person name="Shinohara A."/>
            <person name="Yoshida Y."/>
            <person name="Fujiwara M."/>
            <person name="Mori M."/>
            <person name="Tomita M."/>
            <person name="Arakawa K."/>
        </authorList>
    </citation>
    <scope>NUCLEOTIDE SEQUENCE [LARGE SCALE GENOMIC DNA]</scope>
</reference>
<dbReference type="EMBL" id="BGPR01067033">
    <property type="protein sequence ID" value="GBO41403.1"/>
    <property type="molecule type" value="Genomic_DNA"/>
</dbReference>
<dbReference type="AlphaFoldDB" id="A0A4Y2WVJ8"/>
<evidence type="ECO:0000313" key="1">
    <source>
        <dbReference type="EMBL" id="GBO41403.1"/>
    </source>
</evidence>
<comment type="caution">
    <text evidence="1">The sequence shown here is derived from an EMBL/GenBank/DDBJ whole genome shotgun (WGS) entry which is preliminary data.</text>
</comment>
<evidence type="ECO:0000313" key="2">
    <source>
        <dbReference type="Proteomes" id="UP000499080"/>
    </source>
</evidence>
<name>A0A4Y2WVJ8_ARAVE</name>
<sequence>MRTRTMIFRGVLYKRESISFHDFYQLPMRALNIMSTILIKTMAKEQEEKFEILSVGSWWASMEESNPKLPPPETSLGFSFPYYCYHTHHGHMSTYLNF</sequence>
<dbReference type="Proteomes" id="UP000499080">
    <property type="component" value="Unassembled WGS sequence"/>
</dbReference>
<protein>
    <submittedName>
        <fullName evidence="1">Uncharacterized protein</fullName>
    </submittedName>
</protein>
<organism evidence="1 2">
    <name type="scientific">Araneus ventricosus</name>
    <name type="common">Orbweaver spider</name>
    <name type="synonym">Epeira ventricosa</name>
    <dbReference type="NCBI Taxonomy" id="182803"/>
    <lineage>
        <taxon>Eukaryota</taxon>
        <taxon>Metazoa</taxon>
        <taxon>Ecdysozoa</taxon>
        <taxon>Arthropoda</taxon>
        <taxon>Chelicerata</taxon>
        <taxon>Arachnida</taxon>
        <taxon>Araneae</taxon>
        <taxon>Araneomorphae</taxon>
        <taxon>Entelegynae</taxon>
        <taxon>Araneoidea</taxon>
        <taxon>Araneidae</taxon>
        <taxon>Araneus</taxon>
    </lineage>
</organism>
<accession>A0A4Y2WVJ8</accession>
<proteinExistence type="predicted"/>
<gene>
    <name evidence="1" type="ORF">AVEN_205795_1</name>
</gene>
<keyword evidence="2" id="KW-1185">Reference proteome</keyword>